<proteinExistence type="predicted"/>
<protein>
    <submittedName>
        <fullName evidence="1">Uncharacterized protein</fullName>
    </submittedName>
</protein>
<dbReference type="Proteomes" id="UP000182725">
    <property type="component" value="Unassembled WGS sequence"/>
</dbReference>
<dbReference type="EMBL" id="FNTV01000001">
    <property type="protein sequence ID" value="SEE76386.1"/>
    <property type="molecule type" value="Genomic_DNA"/>
</dbReference>
<dbReference type="AlphaFoldDB" id="A0A1H5LH71"/>
<organism evidence="1 2">
    <name type="scientific">Arthrobacter alpinus</name>
    <dbReference type="NCBI Taxonomy" id="656366"/>
    <lineage>
        <taxon>Bacteria</taxon>
        <taxon>Bacillati</taxon>
        <taxon>Actinomycetota</taxon>
        <taxon>Actinomycetes</taxon>
        <taxon>Micrococcales</taxon>
        <taxon>Micrococcaceae</taxon>
        <taxon>Arthrobacter</taxon>
    </lineage>
</organism>
<gene>
    <name evidence="1" type="ORF">SAMN04489740_2461</name>
</gene>
<evidence type="ECO:0000313" key="2">
    <source>
        <dbReference type="Proteomes" id="UP000182725"/>
    </source>
</evidence>
<evidence type="ECO:0000313" key="1">
    <source>
        <dbReference type="EMBL" id="SEE76386.1"/>
    </source>
</evidence>
<sequence>MGGHVYGLAEESGRSPLPFGGLIHTVSLDGVTHIRPNFPRALGTGFPKDRSQRLLVESDKARNSALMSASVTSGTMNTTRRSALTRSAITGPCSDLNRAPFQAWNLLRVRDGVG</sequence>
<name>A0A1H5LH71_9MICC</name>
<reference evidence="1 2" key="1">
    <citation type="submission" date="2016-10" db="EMBL/GenBank/DDBJ databases">
        <authorList>
            <person name="de Groot N.N."/>
        </authorList>
    </citation>
    <scope>NUCLEOTIDE SEQUENCE [LARGE SCALE GENOMIC DNA]</scope>
    <source>
        <strain evidence="1 2">DSM 22274</strain>
    </source>
</reference>
<accession>A0A1H5LH71</accession>